<feature type="transmembrane region" description="Helical" evidence="7">
    <location>
        <begin position="338"/>
        <end position="356"/>
    </location>
</feature>
<evidence type="ECO:0000256" key="7">
    <source>
        <dbReference type="SAM" id="Phobius"/>
    </source>
</evidence>
<evidence type="ECO:0000256" key="4">
    <source>
        <dbReference type="ARBA" id="ARBA00022692"/>
    </source>
</evidence>
<feature type="transmembrane region" description="Helical" evidence="7">
    <location>
        <begin position="362"/>
        <end position="388"/>
    </location>
</feature>
<dbReference type="PANTHER" id="PTHR42718">
    <property type="entry name" value="MAJOR FACILITATOR SUPERFAMILY MULTIDRUG TRANSPORTER MFSC"/>
    <property type="match status" value="1"/>
</dbReference>
<evidence type="ECO:0000313" key="10">
    <source>
        <dbReference type="Proteomes" id="UP000028878"/>
    </source>
</evidence>
<feature type="transmembrane region" description="Helical" evidence="7">
    <location>
        <begin position="169"/>
        <end position="193"/>
    </location>
</feature>
<keyword evidence="4 7" id="KW-0812">Transmembrane</keyword>
<sequence>MSEHTTPAPARATSRDWLGLAVIALPCMVYAMDMTVLNLALPVLSAELRPSAAQLLWMVDIYSFLVAGFLITMGNLGDRIGRRKLLLIGGAAFGGASLIAAFSTSAEMLIAMRALLGVAGATLAPSTMSLIRNMFHDEEQRRFAIGVWIASFSMGAAIGPLVGGALLQWFHWGSVFLVAVPVMVLLLVLGPLVLPEFKDPDAGPIDLASALLSLCAVLAAVYGIKTIATDGFVLAGLLPLVVGVALGWAFVRRQSRLAHPLLDIALFRQPRFAAALAAYALACLAMFGVYIFITQYLQVVRSLDPLSAGLVTLPWALAFVFGSLGAPRLASWFAPVRILIGGQVAAVIGFLMLLMVDTGTGLPWLVAGTVVMSLGMAPVFTLGNEIIITSAPPERAGAASALSETASELSGALGVALLGSLGVAWYQARVGAGMPAALPAPAADAARDTLAGALHAAGSLGGADGPLFAALARGAFVESLHLVTLAGAAVIAAACLMTALLLMRRPVATVA</sequence>
<feature type="transmembrane region" description="Helical" evidence="7">
    <location>
        <begin position="53"/>
        <end position="73"/>
    </location>
</feature>
<feature type="transmembrane region" description="Helical" evidence="7">
    <location>
        <begin position="85"/>
        <end position="104"/>
    </location>
</feature>
<dbReference type="Gene3D" id="1.20.1250.20">
    <property type="entry name" value="MFS general substrate transporter like domains"/>
    <property type="match status" value="1"/>
</dbReference>
<feature type="transmembrane region" description="Helical" evidence="7">
    <location>
        <begin position="110"/>
        <end position="131"/>
    </location>
</feature>
<dbReference type="AlphaFoldDB" id="A0A1L1PP85"/>
<feature type="transmembrane region" description="Helical" evidence="7">
    <location>
        <begin position="143"/>
        <end position="163"/>
    </location>
</feature>
<gene>
    <name evidence="9" type="ORF">BN948_00792</name>
</gene>
<evidence type="ECO:0000256" key="3">
    <source>
        <dbReference type="ARBA" id="ARBA00022475"/>
    </source>
</evidence>
<keyword evidence="10" id="KW-1185">Reference proteome</keyword>
<keyword evidence="5 7" id="KW-1133">Transmembrane helix</keyword>
<feature type="transmembrane region" description="Helical" evidence="7">
    <location>
        <begin position="17"/>
        <end position="41"/>
    </location>
</feature>
<feature type="transmembrane region" description="Helical" evidence="7">
    <location>
        <begin position="305"/>
        <end position="326"/>
    </location>
</feature>
<feature type="transmembrane region" description="Helical" evidence="7">
    <location>
        <begin position="409"/>
        <end position="428"/>
    </location>
</feature>
<name>A0A1L1PP85_HYDIT</name>
<reference evidence="10" key="2">
    <citation type="submission" date="2014-11" db="EMBL/GenBank/DDBJ databases">
        <title>Draft genome sequence of Hydrogenophaga intermedia S1.</title>
        <authorList>
            <person name="Gan H.M."/>
            <person name="Chew T.H."/>
            <person name="Stolz A."/>
        </authorList>
    </citation>
    <scope>NUCLEOTIDE SEQUENCE [LARGE SCALE GENOMIC DNA]</scope>
    <source>
        <strain evidence="10">S1</strain>
    </source>
</reference>
<evidence type="ECO:0000256" key="2">
    <source>
        <dbReference type="ARBA" id="ARBA00022448"/>
    </source>
</evidence>
<evidence type="ECO:0000313" key="9">
    <source>
        <dbReference type="EMBL" id="CDN86391.1"/>
    </source>
</evidence>
<accession>A0A1L1PP85</accession>
<proteinExistence type="predicted"/>
<dbReference type="InterPro" id="IPR011701">
    <property type="entry name" value="MFS"/>
</dbReference>
<feature type="domain" description="Major facilitator superfamily (MFS) profile" evidence="8">
    <location>
        <begin position="19"/>
        <end position="506"/>
    </location>
</feature>
<reference evidence="10" key="1">
    <citation type="submission" date="2014-02" db="EMBL/GenBank/DDBJ databases">
        <authorList>
            <person name="Gan H."/>
        </authorList>
    </citation>
    <scope>NUCLEOTIDE SEQUENCE [LARGE SCALE GENOMIC DNA]</scope>
    <source>
        <strain evidence="10">S1</strain>
    </source>
</reference>
<feature type="transmembrane region" description="Helical" evidence="7">
    <location>
        <begin position="480"/>
        <end position="503"/>
    </location>
</feature>
<dbReference type="GO" id="GO:0005886">
    <property type="term" value="C:plasma membrane"/>
    <property type="evidence" value="ECO:0007669"/>
    <property type="project" value="UniProtKB-SubCell"/>
</dbReference>
<dbReference type="EMBL" id="CCAE010000003">
    <property type="protein sequence ID" value="CDN86391.1"/>
    <property type="molecule type" value="Genomic_DNA"/>
</dbReference>
<feature type="transmembrane region" description="Helical" evidence="7">
    <location>
        <begin position="205"/>
        <end position="225"/>
    </location>
</feature>
<dbReference type="Gene3D" id="1.20.1720.10">
    <property type="entry name" value="Multidrug resistance protein D"/>
    <property type="match status" value="1"/>
</dbReference>
<feature type="transmembrane region" description="Helical" evidence="7">
    <location>
        <begin position="272"/>
        <end position="293"/>
    </location>
</feature>
<dbReference type="PROSITE" id="PS50850">
    <property type="entry name" value="MFS"/>
    <property type="match status" value="1"/>
</dbReference>
<keyword evidence="2" id="KW-0813">Transport</keyword>
<dbReference type="GO" id="GO:0022857">
    <property type="term" value="F:transmembrane transporter activity"/>
    <property type="evidence" value="ECO:0007669"/>
    <property type="project" value="InterPro"/>
</dbReference>
<organism evidence="9 10">
    <name type="scientific">Hydrogenophaga intermedia</name>
    <dbReference type="NCBI Taxonomy" id="65786"/>
    <lineage>
        <taxon>Bacteria</taxon>
        <taxon>Pseudomonadati</taxon>
        <taxon>Pseudomonadota</taxon>
        <taxon>Betaproteobacteria</taxon>
        <taxon>Burkholderiales</taxon>
        <taxon>Comamonadaceae</taxon>
        <taxon>Hydrogenophaga</taxon>
    </lineage>
</organism>
<evidence type="ECO:0000256" key="1">
    <source>
        <dbReference type="ARBA" id="ARBA00004651"/>
    </source>
</evidence>
<feature type="transmembrane region" description="Helical" evidence="7">
    <location>
        <begin position="231"/>
        <end position="251"/>
    </location>
</feature>
<dbReference type="SUPFAM" id="SSF103473">
    <property type="entry name" value="MFS general substrate transporter"/>
    <property type="match status" value="1"/>
</dbReference>
<dbReference type="Proteomes" id="UP000028878">
    <property type="component" value="Unassembled WGS sequence"/>
</dbReference>
<protein>
    <submittedName>
        <fullName evidence="9">Plasmid efflux fluoroquinolone</fullName>
    </submittedName>
</protein>
<keyword evidence="3" id="KW-1003">Cell membrane</keyword>
<evidence type="ECO:0000256" key="6">
    <source>
        <dbReference type="ARBA" id="ARBA00023136"/>
    </source>
</evidence>
<dbReference type="InterPro" id="IPR020846">
    <property type="entry name" value="MFS_dom"/>
</dbReference>
<comment type="subcellular location">
    <subcellularLocation>
        <location evidence="1">Cell membrane</location>
        <topology evidence="1">Multi-pass membrane protein</topology>
    </subcellularLocation>
</comment>
<dbReference type="RefSeq" id="WP_009517256.1">
    <property type="nucleotide sequence ID" value="NZ_CCAE010000003.1"/>
</dbReference>
<dbReference type="PANTHER" id="PTHR42718:SF47">
    <property type="entry name" value="METHYL VIOLOGEN RESISTANCE PROTEIN SMVA"/>
    <property type="match status" value="1"/>
</dbReference>
<dbReference type="Pfam" id="PF07690">
    <property type="entry name" value="MFS_1"/>
    <property type="match status" value="1"/>
</dbReference>
<dbReference type="CDD" id="cd17321">
    <property type="entry name" value="MFS_MMR_MDR_like"/>
    <property type="match status" value="1"/>
</dbReference>
<keyword evidence="6 7" id="KW-0472">Membrane</keyword>
<evidence type="ECO:0000259" key="8">
    <source>
        <dbReference type="PROSITE" id="PS50850"/>
    </source>
</evidence>
<dbReference type="InterPro" id="IPR036259">
    <property type="entry name" value="MFS_trans_sf"/>
</dbReference>
<evidence type="ECO:0000256" key="5">
    <source>
        <dbReference type="ARBA" id="ARBA00022989"/>
    </source>
</evidence>